<dbReference type="SMART" id="SM00400">
    <property type="entry name" value="ZnF_CHCC"/>
    <property type="match status" value="1"/>
</dbReference>
<keyword evidence="8 12" id="KW-0862">Zinc</keyword>
<keyword evidence="11 12" id="KW-0804">Transcription</keyword>
<keyword evidence="3 12" id="KW-0808">Transferase</keyword>
<reference evidence="18" key="1">
    <citation type="submission" date="2017-09" db="EMBL/GenBank/DDBJ databases">
        <title>Depth-based differentiation of microbial function through sediment-hosted aquifers and enrichment of novel symbionts in the deep terrestrial subsurface.</title>
        <authorList>
            <person name="Probst A.J."/>
            <person name="Ladd B."/>
            <person name="Jarett J.K."/>
            <person name="Geller-Mcgrath D.E."/>
            <person name="Sieber C.M.K."/>
            <person name="Emerson J.B."/>
            <person name="Anantharaman K."/>
            <person name="Thomas B.C."/>
            <person name="Malmstrom R."/>
            <person name="Stieglmeier M."/>
            <person name="Klingl A."/>
            <person name="Woyke T."/>
            <person name="Ryan C.M."/>
            <person name="Banfield J.F."/>
        </authorList>
    </citation>
    <scope>NUCLEOTIDE SEQUENCE [LARGE SCALE GENOMIC DNA]</scope>
</reference>
<dbReference type="GO" id="GO:0000428">
    <property type="term" value="C:DNA-directed RNA polymerase complex"/>
    <property type="evidence" value="ECO:0007669"/>
    <property type="project" value="UniProtKB-KW"/>
</dbReference>
<feature type="coiled-coil region" evidence="15">
    <location>
        <begin position="560"/>
        <end position="603"/>
    </location>
</feature>
<gene>
    <name evidence="12" type="primary">dnaG</name>
    <name evidence="17" type="ORF">CO172_02895</name>
</gene>
<dbReference type="PANTHER" id="PTHR30313:SF2">
    <property type="entry name" value="DNA PRIMASE"/>
    <property type="match status" value="1"/>
</dbReference>
<evidence type="ECO:0000256" key="7">
    <source>
        <dbReference type="ARBA" id="ARBA00022771"/>
    </source>
</evidence>
<dbReference type="Proteomes" id="UP000229749">
    <property type="component" value="Unassembled WGS sequence"/>
</dbReference>
<name>A0A2M7XH18_9BACT</name>
<dbReference type="NCBIfam" id="TIGR01391">
    <property type="entry name" value="dnaG"/>
    <property type="match status" value="1"/>
</dbReference>
<dbReference type="PIRSF" id="PIRSF002811">
    <property type="entry name" value="DnaG"/>
    <property type="match status" value="1"/>
</dbReference>
<evidence type="ECO:0000313" key="17">
    <source>
        <dbReference type="EMBL" id="PJA47161.1"/>
    </source>
</evidence>
<evidence type="ECO:0000313" key="18">
    <source>
        <dbReference type="Proteomes" id="UP000229749"/>
    </source>
</evidence>
<evidence type="ECO:0000256" key="4">
    <source>
        <dbReference type="ARBA" id="ARBA00022695"/>
    </source>
</evidence>
<dbReference type="Pfam" id="PF10410">
    <property type="entry name" value="DnaB_bind"/>
    <property type="match status" value="1"/>
</dbReference>
<dbReference type="CDD" id="cd03364">
    <property type="entry name" value="TOPRIM_DnaG_primases"/>
    <property type="match status" value="1"/>
</dbReference>
<comment type="function">
    <text evidence="12 13">RNA polymerase that catalyzes the synthesis of short RNA molecules used as primers for DNA polymerase during DNA replication.</text>
</comment>
<evidence type="ECO:0000256" key="14">
    <source>
        <dbReference type="PIRSR" id="PIRSR002811-1"/>
    </source>
</evidence>
<dbReference type="GO" id="GO:0008270">
    <property type="term" value="F:zinc ion binding"/>
    <property type="evidence" value="ECO:0007669"/>
    <property type="project" value="UniProtKB-UniRule"/>
</dbReference>
<evidence type="ECO:0000259" key="16">
    <source>
        <dbReference type="PROSITE" id="PS50880"/>
    </source>
</evidence>
<comment type="cofactor">
    <cofactor evidence="12 13 14">
        <name>Zn(2+)</name>
        <dbReference type="ChEBI" id="CHEBI:29105"/>
    </cofactor>
    <text evidence="12 13 14">Binds 1 zinc ion per monomer.</text>
</comment>
<evidence type="ECO:0000256" key="2">
    <source>
        <dbReference type="ARBA" id="ARBA00022515"/>
    </source>
</evidence>
<evidence type="ECO:0000256" key="15">
    <source>
        <dbReference type="SAM" id="Coils"/>
    </source>
</evidence>
<dbReference type="Pfam" id="PF08275">
    <property type="entry name" value="DNAG_N"/>
    <property type="match status" value="1"/>
</dbReference>
<keyword evidence="2 12" id="KW-0639">Primosome</keyword>
<dbReference type="EMBL" id="PFWS01000045">
    <property type="protein sequence ID" value="PJA47161.1"/>
    <property type="molecule type" value="Genomic_DNA"/>
</dbReference>
<proteinExistence type="inferred from homology"/>
<dbReference type="Gene3D" id="3.90.580.10">
    <property type="entry name" value="Zinc finger, CHC2-type domain"/>
    <property type="match status" value="1"/>
</dbReference>
<keyword evidence="4 12" id="KW-0548">Nucleotidyltransferase</keyword>
<dbReference type="GO" id="GO:0005737">
    <property type="term" value="C:cytoplasm"/>
    <property type="evidence" value="ECO:0007669"/>
    <property type="project" value="TreeGrafter"/>
</dbReference>
<keyword evidence="10 12" id="KW-0238">DNA-binding</keyword>
<dbReference type="SUPFAM" id="SSF57783">
    <property type="entry name" value="Zinc beta-ribbon"/>
    <property type="match status" value="1"/>
</dbReference>
<feature type="zinc finger region" description="CHC2-type" evidence="12 14">
    <location>
        <begin position="35"/>
        <end position="59"/>
    </location>
</feature>
<evidence type="ECO:0000256" key="8">
    <source>
        <dbReference type="ARBA" id="ARBA00022833"/>
    </source>
</evidence>
<evidence type="ECO:0000256" key="6">
    <source>
        <dbReference type="ARBA" id="ARBA00022723"/>
    </source>
</evidence>
<comment type="caution">
    <text evidence="17">The sequence shown here is derived from an EMBL/GenBank/DDBJ whole genome shotgun (WGS) entry which is preliminary data.</text>
</comment>
<dbReference type="SUPFAM" id="SSF56731">
    <property type="entry name" value="DNA primase core"/>
    <property type="match status" value="1"/>
</dbReference>
<dbReference type="GO" id="GO:0003677">
    <property type="term" value="F:DNA binding"/>
    <property type="evidence" value="ECO:0007669"/>
    <property type="project" value="UniProtKB-KW"/>
</dbReference>
<evidence type="ECO:0000256" key="10">
    <source>
        <dbReference type="ARBA" id="ARBA00023125"/>
    </source>
</evidence>
<dbReference type="Pfam" id="PF13155">
    <property type="entry name" value="Toprim_2"/>
    <property type="match status" value="1"/>
</dbReference>
<dbReference type="InterPro" id="IPR050219">
    <property type="entry name" value="DnaG_primase"/>
</dbReference>
<dbReference type="Gene3D" id="3.40.1360.10">
    <property type="match status" value="1"/>
</dbReference>
<evidence type="ECO:0000256" key="1">
    <source>
        <dbReference type="ARBA" id="ARBA00022478"/>
    </source>
</evidence>
<sequence>MEPKDEIKAKLDIVDVISEYLPLKQAGSASFKAPCPFHQEKTPSFQVSREKQIWHCFGCGEGGDIFSFVMKIEGIDFSESLRLLGKKAGVEINRFTSAKTNERQQLLIINRLACDFFQIVLTKSHQALVAREYVERRGITEELSSFFKLGYAPKTWDTLVQFFEKKKIPLKSVEQAGLIVPRKEKSGFIDRFRNRLMIPLFDIHGNTIGFTGRSLDNDQGPKYMNSPESLIYHKGEILFGLNLAKYAIREKGCVILVEGNMDVIASHKAGVMHVVASSGTALTQTQLILLKRFTKRLLFCFDQDAAGFIAAKRGIHLAKQLDMDVEVISIPSYLGKDPDDIVQKDPSKWIELIKHPIPVMEYMIEQSLQNRDQQKIDDKLAISRLLIPELCLLTNVVEREHWLLRVANLLEVPVDELRASCKTKADSPLSFPIPQTLKNNFDVKFKKTKIDRASEIIFSLLLNSPIFLKDDFLRIPSQWFVGEFWQEIGKFSRLWYDSFDWSSAQVTFVNWMCEQARQSSLADFESSIRALALFGETLISSSQQSQARESFIQAVSILEDAALQREQQSLTKSIRAAEQEGNQEKVKALLQQYQNLVQKLSSQKK</sequence>
<dbReference type="GO" id="GO:0006269">
    <property type="term" value="P:DNA replication, synthesis of primer"/>
    <property type="evidence" value="ECO:0007669"/>
    <property type="project" value="UniProtKB-UniRule"/>
</dbReference>
<protein>
    <recommendedName>
        <fullName evidence="12 13">DNA primase</fullName>
        <ecNumber evidence="12">2.7.7.101</ecNumber>
    </recommendedName>
</protein>
<comment type="domain">
    <text evidence="12">Contains an N-terminal zinc-binding domain, a central core domain that contains the primase activity, and a C-terminal DnaB-binding domain.</text>
</comment>
<dbReference type="InterPro" id="IPR036977">
    <property type="entry name" value="DNA_primase_Znf_CHC2"/>
</dbReference>
<dbReference type="AlphaFoldDB" id="A0A2M7XH18"/>
<dbReference type="Gene3D" id="3.90.980.10">
    <property type="entry name" value="DNA primase, catalytic core, N-terminal domain"/>
    <property type="match status" value="1"/>
</dbReference>
<feature type="domain" description="Toprim" evidence="16">
    <location>
        <begin position="252"/>
        <end position="333"/>
    </location>
</feature>
<comment type="similarity">
    <text evidence="12 13">Belongs to the DnaG primase family.</text>
</comment>
<evidence type="ECO:0000256" key="3">
    <source>
        <dbReference type="ARBA" id="ARBA00022679"/>
    </source>
</evidence>
<keyword evidence="5 12" id="KW-0235">DNA replication</keyword>
<dbReference type="InterPro" id="IPR006171">
    <property type="entry name" value="TOPRIM_dom"/>
</dbReference>
<keyword evidence="1 12" id="KW-0240">DNA-directed RNA polymerase</keyword>
<organism evidence="17 18">
    <name type="scientific">Candidatus Uhrbacteria bacterium CG_4_9_14_3_um_filter_36_7</name>
    <dbReference type="NCBI Taxonomy" id="1975033"/>
    <lineage>
        <taxon>Bacteria</taxon>
        <taxon>Candidatus Uhriibacteriota</taxon>
    </lineage>
</organism>
<dbReference type="GO" id="GO:1990077">
    <property type="term" value="C:primosome complex"/>
    <property type="evidence" value="ECO:0007669"/>
    <property type="project" value="UniProtKB-KW"/>
</dbReference>
<keyword evidence="6 12" id="KW-0479">Metal-binding</keyword>
<dbReference type="FunFam" id="3.90.580.10:FF:000001">
    <property type="entry name" value="DNA primase"/>
    <property type="match status" value="1"/>
</dbReference>
<dbReference type="HAMAP" id="MF_00974">
    <property type="entry name" value="DNA_primase_DnaG"/>
    <property type="match status" value="1"/>
</dbReference>
<dbReference type="InterPro" id="IPR019475">
    <property type="entry name" value="DNA_primase_DnaB-bd"/>
</dbReference>
<dbReference type="GO" id="GO:0003899">
    <property type="term" value="F:DNA-directed RNA polymerase activity"/>
    <property type="evidence" value="ECO:0007669"/>
    <property type="project" value="UniProtKB-UniRule"/>
</dbReference>
<dbReference type="InterPro" id="IPR037068">
    <property type="entry name" value="DNA_primase_core_N_sf"/>
</dbReference>
<accession>A0A2M7XH18</accession>
<evidence type="ECO:0000256" key="9">
    <source>
        <dbReference type="ARBA" id="ARBA00022842"/>
    </source>
</evidence>
<dbReference type="InterPro" id="IPR002694">
    <property type="entry name" value="Znf_CHC2"/>
</dbReference>
<comment type="catalytic activity">
    <reaction evidence="12">
        <text>ssDNA + n NTP = ssDNA/pppN(pN)n-1 hybrid + (n-1) diphosphate.</text>
        <dbReference type="EC" id="2.7.7.101"/>
    </reaction>
</comment>
<dbReference type="InterPro" id="IPR034151">
    <property type="entry name" value="TOPRIM_DnaG_bac"/>
</dbReference>
<evidence type="ECO:0000256" key="12">
    <source>
        <dbReference type="HAMAP-Rule" id="MF_00974"/>
    </source>
</evidence>
<dbReference type="SMART" id="SM00493">
    <property type="entry name" value="TOPRIM"/>
    <property type="match status" value="1"/>
</dbReference>
<dbReference type="Pfam" id="PF01807">
    <property type="entry name" value="Zn_ribbon_DnaG"/>
    <property type="match status" value="1"/>
</dbReference>
<dbReference type="InterPro" id="IPR013264">
    <property type="entry name" value="DNAG_N"/>
</dbReference>
<keyword evidence="7 12" id="KW-0863">Zinc-finger</keyword>
<comment type="subunit">
    <text evidence="12">Monomer. Interacts with DnaB.</text>
</comment>
<dbReference type="PROSITE" id="PS50880">
    <property type="entry name" value="TOPRIM"/>
    <property type="match status" value="1"/>
</dbReference>
<dbReference type="EC" id="2.7.7.101" evidence="12"/>
<evidence type="ECO:0000256" key="13">
    <source>
        <dbReference type="PIRNR" id="PIRNR002811"/>
    </source>
</evidence>
<keyword evidence="15" id="KW-0175">Coiled coil</keyword>
<dbReference type="InterPro" id="IPR006295">
    <property type="entry name" value="DNA_primase_DnaG"/>
</dbReference>
<evidence type="ECO:0000256" key="11">
    <source>
        <dbReference type="ARBA" id="ARBA00023163"/>
    </source>
</evidence>
<dbReference type="InterPro" id="IPR030846">
    <property type="entry name" value="DnaG_bac"/>
</dbReference>
<keyword evidence="9" id="KW-0460">Magnesium</keyword>
<dbReference type="PANTHER" id="PTHR30313">
    <property type="entry name" value="DNA PRIMASE"/>
    <property type="match status" value="1"/>
</dbReference>
<evidence type="ECO:0000256" key="5">
    <source>
        <dbReference type="ARBA" id="ARBA00022705"/>
    </source>
</evidence>